<protein>
    <submittedName>
        <fullName evidence="1">Uncharacterized protein</fullName>
    </submittedName>
</protein>
<dbReference type="EMBL" id="JAGEUA010000001">
    <property type="protein sequence ID" value="KAL1022162.1"/>
    <property type="molecule type" value="Genomic_DNA"/>
</dbReference>
<dbReference type="AlphaFoldDB" id="A0ABD0YA98"/>
<dbReference type="Proteomes" id="UP001557470">
    <property type="component" value="Unassembled WGS sequence"/>
</dbReference>
<organism evidence="1 2">
    <name type="scientific">Umbra pygmaea</name>
    <name type="common">Eastern mudminnow</name>
    <dbReference type="NCBI Taxonomy" id="75934"/>
    <lineage>
        <taxon>Eukaryota</taxon>
        <taxon>Metazoa</taxon>
        <taxon>Chordata</taxon>
        <taxon>Craniata</taxon>
        <taxon>Vertebrata</taxon>
        <taxon>Euteleostomi</taxon>
        <taxon>Actinopterygii</taxon>
        <taxon>Neopterygii</taxon>
        <taxon>Teleostei</taxon>
        <taxon>Protacanthopterygii</taxon>
        <taxon>Esociformes</taxon>
        <taxon>Umbridae</taxon>
        <taxon>Umbra</taxon>
    </lineage>
</organism>
<evidence type="ECO:0000313" key="2">
    <source>
        <dbReference type="Proteomes" id="UP001557470"/>
    </source>
</evidence>
<gene>
    <name evidence="1" type="ORF">UPYG_G00022930</name>
</gene>
<proteinExistence type="predicted"/>
<reference evidence="1 2" key="1">
    <citation type="submission" date="2024-06" db="EMBL/GenBank/DDBJ databases">
        <authorList>
            <person name="Pan Q."/>
            <person name="Wen M."/>
            <person name="Jouanno E."/>
            <person name="Zahm M."/>
            <person name="Klopp C."/>
            <person name="Cabau C."/>
            <person name="Louis A."/>
            <person name="Berthelot C."/>
            <person name="Parey E."/>
            <person name="Roest Crollius H."/>
            <person name="Montfort J."/>
            <person name="Robinson-Rechavi M."/>
            <person name="Bouchez O."/>
            <person name="Lampietro C."/>
            <person name="Lopez Roques C."/>
            <person name="Donnadieu C."/>
            <person name="Postlethwait J."/>
            <person name="Bobe J."/>
            <person name="Verreycken H."/>
            <person name="Guiguen Y."/>
        </authorList>
    </citation>
    <scope>NUCLEOTIDE SEQUENCE [LARGE SCALE GENOMIC DNA]</scope>
    <source>
        <strain evidence="1">Up_M1</strain>
        <tissue evidence="1">Testis</tissue>
    </source>
</reference>
<evidence type="ECO:0000313" key="1">
    <source>
        <dbReference type="EMBL" id="KAL1022162.1"/>
    </source>
</evidence>
<sequence>MMGVVWVQKRNMGFQRKPFFRRLTILLSTLRVMVGGHVLNRLQSRLEQACQRQPLDLDYLEFICTSELTLITSLSAHMNFPQELDGDELLSDQQRDEINNLAFSWDLPAVNKANCRWLFQQLMKHAVIGRRTKQIKQIKKGLKNTKVWTLLEEKPETALIVFPRHANAVPTAQVFFIPLGNLKSNYVASYPLSLQNQTTGFLRKFETASLFHL</sequence>
<name>A0ABD0YA98_UMBPY</name>
<keyword evidence="2" id="KW-1185">Reference proteome</keyword>
<accession>A0ABD0YA98</accession>
<comment type="caution">
    <text evidence="1">The sequence shown here is derived from an EMBL/GenBank/DDBJ whole genome shotgun (WGS) entry which is preliminary data.</text>
</comment>